<sequence length="344" mass="38046">MWSNSRQRLNPDLAASGYQKTASPRESSLTSLDGSPAHLFNNTDNVVGLLAEDCTQILPMVRHSVAKSSVDGGGDSSSLSGRRLEGIRKAGVKRRTKTEKTISLQVLRQYFAGSLKDAAKSIGVLWAKSFRAFCRRCYLKRIKRREKAERETKMVKAISNPHNREMAIRKRIASIYNKREDDFPSLREYNDYLEEVEDMIFNLIEGIDVQAIEEKIQQYQKENAEQIMINQARKAEELAAALAASKGNPAQNDIDGAPGQSSQAGIGVDTQGQYAPTLAGGQPRPTGMGPQPVPLPGGLDIHGYSFDDEEMMKLRAERGGKAGGWSIELSKKRALEEAFSSIWI</sequence>
<name>A0ACC1BCH7_9ROSI</name>
<protein>
    <submittedName>
        <fullName evidence="1">Uncharacterized protein</fullName>
    </submittedName>
</protein>
<proteinExistence type="predicted"/>
<organism evidence="1 2">
    <name type="scientific">Pistacia atlantica</name>
    <dbReference type="NCBI Taxonomy" id="434234"/>
    <lineage>
        <taxon>Eukaryota</taxon>
        <taxon>Viridiplantae</taxon>
        <taxon>Streptophyta</taxon>
        <taxon>Embryophyta</taxon>
        <taxon>Tracheophyta</taxon>
        <taxon>Spermatophyta</taxon>
        <taxon>Magnoliopsida</taxon>
        <taxon>eudicotyledons</taxon>
        <taxon>Gunneridae</taxon>
        <taxon>Pentapetalae</taxon>
        <taxon>rosids</taxon>
        <taxon>malvids</taxon>
        <taxon>Sapindales</taxon>
        <taxon>Anacardiaceae</taxon>
        <taxon>Pistacia</taxon>
    </lineage>
</organism>
<comment type="caution">
    <text evidence="1">The sequence shown here is derived from an EMBL/GenBank/DDBJ whole genome shotgun (WGS) entry which is preliminary data.</text>
</comment>
<keyword evidence="2" id="KW-1185">Reference proteome</keyword>
<dbReference type="Proteomes" id="UP001164250">
    <property type="component" value="Chromosome 5"/>
</dbReference>
<evidence type="ECO:0000313" key="1">
    <source>
        <dbReference type="EMBL" id="KAJ0096659.1"/>
    </source>
</evidence>
<gene>
    <name evidence="1" type="ORF">Patl1_29235</name>
</gene>
<reference evidence="2" key="1">
    <citation type="journal article" date="2023" name="G3 (Bethesda)">
        <title>Genome assembly and association tests identify interacting loci associated with vigor, precocity, and sex in interspecific pistachio rootstocks.</title>
        <authorList>
            <person name="Palmer W."/>
            <person name="Jacygrad E."/>
            <person name="Sagayaradj S."/>
            <person name="Cavanaugh K."/>
            <person name="Han R."/>
            <person name="Bertier L."/>
            <person name="Beede B."/>
            <person name="Kafkas S."/>
            <person name="Golino D."/>
            <person name="Preece J."/>
            <person name="Michelmore R."/>
        </authorList>
    </citation>
    <scope>NUCLEOTIDE SEQUENCE [LARGE SCALE GENOMIC DNA]</scope>
</reference>
<evidence type="ECO:0000313" key="2">
    <source>
        <dbReference type="Proteomes" id="UP001164250"/>
    </source>
</evidence>
<dbReference type="EMBL" id="CM047901">
    <property type="protein sequence ID" value="KAJ0096659.1"/>
    <property type="molecule type" value="Genomic_DNA"/>
</dbReference>
<accession>A0ACC1BCH7</accession>